<evidence type="ECO:0000259" key="9">
    <source>
        <dbReference type="Pfam" id="PF02096"/>
    </source>
</evidence>
<comment type="similarity">
    <text evidence="2">Belongs to the OXA1/ALB3/YidC (TC 2.A.9.2) family.</text>
</comment>
<evidence type="ECO:0000256" key="1">
    <source>
        <dbReference type="ARBA" id="ARBA00004141"/>
    </source>
</evidence>
<dbReference type="STRING" id="52838.A0A4S8J1E3"/>
<dbReference type="InterPro" id="IPR028055">
    <property type="entry name" value="YidC/Oxa/ALB_C"/>
</dbReference>
<dbReference type="GO" id="GO:0032979">
    <property type="term" value="P:protein insertion into mitochondrial inner membrane from matrix"/>
    <property type="evidence" value="ECO:0007669"/>
    <property type="project" value="TreeGrafter"/>
</dbReference>
<protein>
    <recommendedName>
        <fullName evidence="9">Membrane insertase YidC/Oxa/ALB C-terminal domain-containing protein</fullName>
    </recommendedName>
</protein>
<evidence type="ECO:0000256" key="3">
    <source>
        <dbReference type="ARBA" id="ARBA00022692"/>
    </source>
</evidence>
<feature type="transmembrane region" description="Helical" evidence="8">
    <location>
        <begin position="155"/>
        <end position="175"/>
    </location>
</feature>
<dbReference type="PANTHER" id="PTHR12428">
    <property type="entry name" value="OXA1"/>
    <property type="match status" value="1"/>
</dbReference>
<dbReference type="Proteomes" id="UP000317650">
    <property type="component" value="Chromosome 11"/>
</dbReference>
<evidence type="ECO:0000313" key="11">
    <source>
        <dbReference type="Proteomes" id="UP000317650"/>
    </source>
</evidence>
<keyword evidence="4 8" id="KW-1133">Transmembrane helix</keyword>
<dbReference type="GO" id="GO:0005743">
    <property type="term" value="C:mitochondrial inner membrane"/>
    <property type="evidence" value="ECO:0007669"/>
    <property type="project" value="TreeGrafter"/>
</dbReference>
<accession>A0A4S8J1E3</accession>
<evidence type="ECO:0000256" key="6">
    <source>
        <dbReference type="RuleBase" id="RU003945"/>
    </source>
</evidence>
<dbReference type="Pfam" id="PF02096">
    <property type="entry name" value="60KD_IMP"/>
    <property type="match status" value="1"/>
</dbReference>
<feature type="compositionally biased region" description="Pro residues" evidence="7">
    <location>
        <begin position="37"/>
        <end position="49"/>
    </location>
</feature>
<gene>
    <name evidence="10" type="ORF">C4D60_Mb11t03030</name>
</gene>
<dbReference type="InterPro" id="IPR001708">
    <property type="entry name" value="YidC/ALB3/OXA1/COX18"/>
</dbReference>
<feature type="transmembrane region" description="Helical" evidence="8">
    <location>
        <begin position="231"/>
        <end position="249"/>
    </location>
</feature>
<evidence type="ECO:0000313" key="10">
    <source>
        <dbReference type="EMBL" id="THU55101.1"/>
    </source>
</evidence>
<dbReference type="CDD" id="cd20069">
    <property type="entry name" value="5TM_Oxa1-like"/>
    <property type="match status" value="1"/>
</dbReference>
<feature type="region of interest" description="Disordered" evidence="7">
    <location>
        <begin position="420"/>
        <end position="462"/>
    </location>
</feature>
<dbReference type="EMBL" id="PYDT01000007">
    <property type="protein sequence ID" value="THU55101.1"/>
    <property type="molecule type" value="Genomic_DNA"/>
</dbReference>
<keyword evidence="3 6" id="KW-0812">Transmembrane</keyword>
<sequence>MACGRRSLTSNLTHLTRRLHPSFAHILRDDRESTEPPNRPPLSPTPSLPRPSSFAPSFSEFGGRRSLGFSLPLGLDPCLLRSYSSSAEGSNEIDYIKDVSEVLSGSTVETATVAAAAAPAPFPGEVAAAAADSFLPVAALQHLIDGVHTFSGLNWWASIILTTVLIRGATIPLLLNQMKSTVKLSMMRPEMEELKKQMDTMDPKSVQEGQKQMKALFQKYGVTPFTPLKGLFIQGPVFISFFFAISNMVEKVPSFKGGGAFWFTDLTTPDPQYILPALTALTFLATVELNLQEGMEGNPMAKTMKNFSRVLALMTVPFTAHFPKLNLQEGMEGNPMAKTMKNFSRVLALMTVPFTAHFPKAIFCYWITSNLFSLMYGFVIRHPPVRKFLDLPAMVPPPTPASQPGLSFFGASKLIAPAASPLPSKESETKMPLRRVSSSSVVSQRIRNLEKTVKARNKPKKR</sequence>
<feature type="region of interest" description="Disordered" evidence="7">
    <location>
        <begin position="29"/>
        <end position="55"/>
    </location>
</feature>
<dbReference type="PANTHER" id="PTHR12428:SF34">
    <property type="entry name" value="MITOCHONDRIAL INNER MEMBRANE PROTEIN OXA1-LIKE"/>
    <property type="match status" value="1"/>
</dbReference>
<keyword evidence="5 8" id="KW-0472">Membrane</keyword>
<name>A0A4S8J1E3_MUSBA</name>
<proteinExistence type="inferred from homology"/>
<dbReference type="AlphaFoldDB" id="A0A4S8J1E3"/>
<feature type="domain" description="Membrane insertase YidC/Oxa/ALB C-terminal" evidence="9">
    <location>
        <begin position="155"/>
        <end position="381"/>
    </location>
</feature>
<comment type="caution">
    <text evidence="10">The sequence shown here is derived from an EMBL/GenBank/DDBJ whole genome shotgun (WGS) entry which is preliminary data.</text>
</comment>
<comment type="similarity">
    <text evidence="6">Belongs to the OXA1/ALB3/YidC family.</text>
</comment>
<dbReference type="NCBIfam" id="TIGR03592">
    <property type="entry name" value="yidC_oxa1_cterm"/>
    <property type="match status" value="1"/>
</dbReference>
<keyword evidence="11" id="KW-1185">Reference proteome</keyword>
<evidence type="ECO:0000256" key="8">
    <source>
        <dbReference type="SAM" id="Phobius"/>
    </source>
</evidence>
<evidence type="ECO:0000256" key="5">
    <source>
        <dbReference type="ARBA" id="ARBA00023136"/>
    </source>
</evidence>
<comment type="subcellular location">
    <subcellularLocation>
        <location evidence="1 6">Membrane</location>
        <topology evidence="1 6">Multi-pass membrane protein</topology>
    </subcellularLocation>
</comment>
<evidence type="ECO:0000256" key="7">
    <source>
        <dbReference type="SAM" id="MobiDB-lite"/>
    </source>
</evidence>
<evidence type="ECO:0000256" key="4">
    <source>
        <dbReference type="ARBA" id="ARBA00022989"/>
    </source>
</evidence>
<reference evidence="10 11" key="1">
    <citation type="journal article" date="2019" name="Nat. Plants">
        <title>Genome sequencing of Musa balbisiana reveals subgenome evolution and function divergence in polyploid bananas.</title>
        <authorList>
            <person name="Yao X."/>
        </authorList>
    </citation>
    <scope>NUCLEOTIDE SEQUENCE [LARGE SCALE GENOMIC DNA]</scope>
    <source>
        <strain evidence="11">cv. DH-PKW</strain>
        <tissue evidence="10">Leaves</tissue>
    </source>
</reference>
<organism evidence="10 11">
    <name type="scientific">Musa balbisiana</name>
    <name type="common">Banana</name>
    <dbReference type="NCBI Taxonomy" id="52838"/>
    <lineage>
        <taxon>Eukaryota</taxon>
        <taxon>Viridiplantae</taxon>
        <taxon>Streptophyta</taxon>
        <taxon>Embryophyta</taxon>
        <taxon>Tracheophyta</taxon>
        <taxon>Spermatophyta</taxon>
        <taxon>Magnoliopsida</taxon>
        <taxon>Liliopsida</taxon>
        <taxon>Zingiberales</taxon>
        <taxon>Musaceae</taxon>
        <taxon>Musa</taxon>
    </lineage>
</organism>
<evidence type="ECO:0000256" key="2">
    <source>
        <dbReference type="ARBA" id="ARBA00010583"/>
    </source>
</evidence>
<dbReference type="GO" id="GO:0032977">
    <property type="term" value="F:membrane insertase activity"/>
    <property type="evidence" value="ECO:0007669"/>
    <property type="project" value="InterPro"/>
</dbReference>